<name>A0A494X0C6_9BURK</name>
<protein>
    <submittedName>
        <fullName evidence="1">Uncharacterized protein</fullName>
    </submittedName>
</protein>
<accession>A0A494X0C6</accession>
<sequence length="98" mass="10450">MTYGICCRANDGTITATYTDRLSRELGSFQTGTSSGSLAIPVTSSTAQCWIFVRDISPFTLGSAGPIVTVSGNVVTWDFSHIAVGINPRSVTVFYGEY</sequence>
<dbReference type="AlphaFoldDB" id="A0A494X0C6"/>
<dbReference type="RefSeq" id="WP_121091489.1">
    <property type="nucleotide sequence ID" value="NZ_RBZU01000024.1"/>
</dbReference>
<dbReference type="Proteomes" id="UP000270342">
    <property type="component" value="Unassembled WGS sequence"/>
</dbReference>
<evidence type="ECO:0000313" key="1">
    <source>
        <dbReference type="EMBL" id="RKP43790.1"/>
    </source>
</evidence>
<dbReference type="EMBL" id="RBZU01000024">
    <property type="protein sequence ID" value="RKP43790.1"/>
    <property type="molecule type" value="Genomic_DNA"/>
</dbReference>
<reference evidence="1 2" key="1">
    <citation type="submission" date="2018-10" db="EMBL/GenBank/DDBJ databases">
        <title>Robbsia sp. DHC34, isolated from soil.</title>
        <authorList>
            <person name="Gao Z.-H."/>
            <person name="Qiu L.-H."/>
        </authorList>
    </citation>
    <scope>NUCLEOTIDE SEQUENCE [LARGE SCALE GENOMIC DNA]</scope>
    <source>
        <strain evidence="1 2">DHC34</strain>
    </source>
</reference>
<evidence type="ECO:0000313" key="2">
    <source>
        <dbReference type="Proteomes" id="UP000270342"/>
    </source>
</evidence>
<comment type="caution">
    <text evidence="1">The sequence shown here is derived from an EMBL/GenBank/DDBJ whole genome shotgun (WGS) entry which is preliminary data.</text>
</comment>
<gene>
    <name evidence="1" type="ORF">D7S86_28380</name>
</gene>
<organism evidence="1 2">
    <name type="scientific">Pararobbsia silviterrae</name>
    <dbReference type="NCBI Taxonomy" id="1792498"/>
    <lineage>
        <taxon>Bacteria</taxon>
        <taxon>Pseudomonadati</taxon>
        <taxon>Pseudomonadota</taxon>
        <taxon>Betaproteobacteria</taxon>
        <taxon>Burkholderiales</taxon>
        <taxon>Burkholderiaceae</taxon>
        <taxon>Pararobbsia</taxon>
    </lineage>
</organism>
<proteinExistence type="predicted"/>
<keyword evidence="2" id="KW-1185">Reference proteome</keyword>
<dbReference type="OrthoDB" id="1684463at2"/>